<feature type="transmembrane region" description="Helical" evidence="1">
    <location>
        <begin position="74"/>
        <end position="90"/>
    </location>
</feature>
<keyword evidence="1" id="KW-0812">Transmembrane</keyword>
<reference evidence="2 3" key="1">
    <citation type="submission" date="2016-07" db="EMBL/GenBank/DDBJ databases">
        <title>Characterization of isolates of Eisenbergiella tayi derived from blood cultures, using whole genome sequencing.</title>
        <authorList>
            <person name="Burdz T."/>
            <person name="Wiebe D."/>
            <person name="Huynh C."/>
            <person name="Bernard K."/>
        </authorList>
    </citation>
    <scope>NUCLEOTIDE SEQUENCE [LARGE SCALE GENOMIC DNA]</scope>
    <source>
        <strain evidence="2 3">NML 110608</strain>
    </source>
</reference>
<protein>
    <recommendedName>
        <fullName evidence="4">DUF2752 domain-containing protein</fullName>
    </recommendedName>
</protein>
<feature type="transmembrane region" description="Helical" evidence="1">
    <location>
        <begin position="20"/>
        <end position="41"/>
    </location>
</feature>
<evidence type="ECO:0008006" key="4">
    <source>
        <dbReference type="Google" id="ProtNLM"/>
    </source>
</evidence>
<dbReference type="InterPro" id="IPR021215">
    <property type="entry name" value="DUF2752"/>
</dbReference>
<dbReference type="EMBL" id="MCGH01000001">
    <property type="protein sequence ID" value="ODM08856.1"/>
    <property type="molecule type" value="Genomic_DNA"/>
</dbReference>
<proteinExistence type="predicted"/>
<dbReference type="AlphaFoldDB" id="A0A1E3AL58"/>
<name>A0A1E3AL58_9FIRM</name>
<dbReference type="RefSeq" id="WP_069151123.1">
    <property type="nucleotide sequence ID" value="NZ_MCGH01000001.1"/>
</dbReference>
<keyword evidence="1" id="KW-1133">Transmembrane helix</keyword>
<dbReference type="Proteomes" id="UP000094067">
    <property type="component" value="Unassembled WGS sequence"/>
</dbReference>
<evidence type="ECO:0000313" key="2">
    <source>
        <dbReference type="EMBL" id="ODM08856.1"/>
    </source>
</evidence>
<comment type="caution">
    <text evidence="2">The sequence shown here is derived from an EMBL/GenBank/DDBJ whole genome shotgun (WGS) entry which is preliminary data.</text>
</comment>
<evidence type="ECO:0000313" key="3">
    <source>
        <dbReference type="Proteomes" id="UP000094067"/>
    </source>
</evidence>
<dbReference type="Pfam" id="PF10825">
    <property type="entry name" value="DUF2752"/>
    <property type="match status" value="1"/>
</dbReference>
<accession>A0A1E3AL58</accession>
<organism evidence="2 3">
    <name type="scientific">Eisenbergiella tayi</name>
    <dbReference type="NCBI Taxonomy" id="1432052"/>
    <lineage>
        <taxon>Bacteria</taxon>
        <taxon>Bacillati</taxon>
        <taxon>Bacillota</taxon>
        <taxon>Clostridia</taxon>
        <taxon>Lachnospirales</taxon>
        <taxon>Lachnospiraceae</taxon>
        <taxon>Eisenbergiella</taxon>
    </lineage>
</organism>
<evidence type="ECO:0000256" key="1">
    <source>
        <dbReference type="SAM" id="Phobius"/>
    </source>
</evidence>
<keyword evidence="1" id="KW-0472">Membrane</keyword>
<feature type="transmembrane region" description="Helical" evidence="1">
    <location>
        <begin position="102"/>
        <end position="124"/>
    </location>
</feature>
<gene>
    <name evidence="2" type="ORF">BEI61_00485</name>
</gene>
<sequence>MHLILRRIAGDVKQYKWAAAAFLIYYFVVRSVFHAFCPLLILTGFPCPGCGTTRAVICIFTGQFVRAWNLNPCAYLWVIFGGWFCCRRYIMGKSVRGMTKWLAVIAAAMFAVYLYRMATVFPGYPPMSFKRDNILNRLLPFYNDLLRHLFGI</sequence>